<feature type="domain" description="Sulfotransferase" evidence="3">
    <location>
        <begin position="33"/>
        <end position="239"/>
    </location>
</feature>
<evidence type="ECO:0000259" key="3">
    <source>
        <dbReference type="Pfam" id="PF00685"/>
    </source>
</evidence>
<organism evidence="4 5">
    <name type="scientific">Blastococcus jejuensis</name>
    <dbReference type="NCBI Taxonomy" id="351224"/>
    <lineage>
        <taxon>Bacteria</taxon>
        <taxon>Bacillati</taxon>
        <taxon>Actinomycetota</taxon>
        <taxon>Actinomycetes</taxon>
        <taxon>Geodermatophilales</taxon>
        <taxon>Geodermatophilaceae</taxon>
        <taxon>Blastococcus</taxon>
    </lineage>
</organism>
<dbReference type="Pfam" id="PF00685">
    <property type="entry name" value="Sulfotransfer_1"/>
    <property type="match status" value="1"/>
</dbReference>
<evidence type="ECO:0000313" key="5">
    <source>
        <dbReference type="Proteomes" id="UP001499924"/>
    </source>
</evidence>
<gene>
    <name evidence="4" type="ORF">GCM10010531_26720</name>
</gene>
<dbReference type="PANTHER" id="PTHR10605:SF56">
    <property type="entry name" value="BIFUNCTIONAL HEPARAN SULFATE N-DEACETYLASE_N-SULFOTRANSFERASE"/>
    <property type="match status" value="1"/>
</dbReference>
<keyword evidence="1" id="KW-0808">Transferase</keyword>
<dbReference type="EMBL" id="BAAAVV010000006">
    <property type="protein sequence ID" value="GAA3171959.1"/>
    <property type="molecule type" value="Genomic_DNA"/>
</dbReference>
<protein>
    <submittedName>
        <fullName evidence="4">Sulfotransferase</fullName>
    </submittedName>
</protein>
<dbReference type="Gene3D" id="3.40.50.300">
    <property type="entry name" value="P-loop containing nucleotide triphosphate hydrolases"/>
    <property type="match status" value="1"/>
</dbReference>
<evidence type="ECO:0000313" key="4">
    <source>
        <dbReference type="EMBL" id="GAA3171959.1"/>
    </source>
</evidence>
<sequence length="288" mass="33152">MSRIRVPDSVQRTARAASRTIGRWTADRRMLPTFLISGAQRCGTTSMYKTLTEHPQVLPAVLHKGVHYFDTNYTRGLDWYRGHFPTDLAARRAGGPAGLRVITGESSPYYMFHPMSGRRIADDLPDARMIVLLRDPVERAYSAFTHESARGFETETFERALELEESRLEGEEERLIADPSYVSHDHQHHAYVGRGMYVDQLERLEKEIGRDRLLAIDSGDLFVDPPPVFERVCDFLGLEPWQPDSFDQHNARPRSGMADDVRRHLSRRFEDADERLGAWLGRTPSWRR</sequence>
<dbReference type="InterPro" id="IPR037359">
    <property type="entry name" value="NST/OST"/>
</dbReference>
<keyword evidence="5" id="KW-1185">Reference proteome</keyword>
<evidence type="ECO:0000256" key="1">
    <source>
        <dbReference type="ARBA" id="ARBA00022679"/>
    </source>
</evidence>
<evidence type="ECO:0000256" key="2">
    <source>
        <dbReference type="ARBA" id="ARBA00023180"/>
    </source>
</evidence>
<comment type="caution">
    <text evidence="4">The sequence shown here is derived from an EMBL/GenBank/DDBJ whole genome shotgun (WGS) entry which is preliminary data.</text>
</comment>
<proteinExistence type="predicted"/>
<dbReference type="SUPFAM" id="SSF52540">
    <property type="entry name" value="P-loop containing nucleoside triphosphate hydrolases"/>
    <property type="match status" value="1"/>
</dbReference>
<dbReference type="Proteomes" id="UP001499924">
    <property type="component" value="Unassembled WGS sequence"/>
</dbReference>
<dbReference type="InterPro" id="IPR027417">
    <property type="entry name" value="P-loop_NTPase"/>
</dbReference>
<accession>A0ABP6P9J9</accession>
<dbReference type="InterPro" id="IPR000863">
    <property type="entry name" value="Sulfotransferase_dom"/>
</dbReference>
<dbReference type="PANTHER" id="PTHR10605">
    <property type="entry name" value="HEPARAN SULFATE SULFOTRANSFERASE"/>
    <property type="match status" value="1"/>
</dbReference>
<keyword evidence="2" id="KW-0325">Glycoprotein</keyword>
<name>A0ABP6P9J9_9ACTN</name>
<reference evidence="5" key="1">
    <citation type="journal article" date="2019" name="Int. J. Syst. Evol. Microbiol.">
        <title>The Global Catalogue of Microorganisms (GCM) 10K type strain sequencing project: providing services to taxonomists for standard genome sequencing and annotation.</title>
        <authorList>
            <consortium name="The Broad Institute Genomics Platform"/>
            <consortium name="The Broad Institute Genome Sequencing Center for Infectious Disease"/>
            <person name="Wu L."/>
            <person name="Ma J."/>
        </authorList>
    </citation>
    <scope>NUCLEOTIDE SEQUENCE [LARGE SCALE GENOMIC DNA]</scope>
    <source>
        <strain evidence="5">JCM 15614</strain>
    </source>
</reference>